<evidence type="ECO:0000313" key="2">
    <source>
        <dbReference type="Proteomes" id="UP000054399"/>
    </source>
</evidence>
<dbReference type="GeneID" id="91989537"/>
<accession>A0ABR3BU84</accession>
<reference evidence="1" key="2">
    <citation type="submission" date="2024-01" db="EMBL/GenBank/DDBJ databases">
        <title>Comparative genomics of Cryptococcus and Kwoniella reveals pathogenesis evolution and contrasting modes of karyotype evolution via chromosome fusion or intercentromeric recombination.</title>
        <authorList>
            <person name="Coelho M.A."/>
            <person name="David-Palma M."/>
            <person name="Shea T."/>
            <person name="Bowers K."/>
            <person name="Mcginley-Smith S."/>
            <person name="Mohammad A.W."/>
            <person name="Gnirke A."/>
            <person name="Yurkov A.M."/>
            <person name="Nowrousian M."/>
            <person name="Sun S."/>
            <person name="Cuomo C.A."/>
            <person name="Heitman J."/>
        </authorList>
    </citation>
    <scope>NUCLEOTIDE SEQUENCE</scope>
    <source>
        <strain evidence="1">IND107</strain>
    </source>
</reference>
<dbReference type="Gene3D" id="3.40.50.1950">
    <property type="entry name" value="Flavin prenyltransferase-like"/>
    <property type="match status" value="1"/>
</dbReference>
<evidence type="ECO:0000313" key="1">
    <source>
        <dbReference type="EMBL" id="KAL0250503.1"/>
    </source>
</evidence>
<dbReference type="Proteomes" id="UP000054399">
    <property type="component" value="Unassembled WGS sequence"/>
</dbReference>
<dbReference type="RefSeq" id="XP_066614690.1">
    <property type="nucleotide sequence ID" value="XM_066757221.1"/>
</dbReference>
<dbReference type="EMBL" id="ATAM02000004">
    <property type="protein sequence ID" value="KAL0250503.1"/>
    <property type="molecule type" value="Genomic_DNA"/>
</dbReference>
<name>A0ABR3BU84_9TREE</name>
<reference evidence="1" key="1">
    <citation type="submission" date="2015-01" db="EMBL/GenBank/DDBJ databases">
        <authorList>
            <consortium name="The Broad Institute Genomics Platform"/>
            <person name="Cuomo C."/>
            <person name="Litvintseva A."/>
            <person name="Chen Y."/>
            <person name="Heitman J."/>
            <person name="Sun S."/>
            <person name="Springer D."/>
            <person name="Dromer F."/>
            <person name="Young S."/>
            <person name="Zeng Q."/>
            <person name="Gargeya S."/>
            <person name="Abouelleil A."/>
            <person name="Alvarado L."/>
            <person name="Chapman S.B."/>
            <person name="Gainer-Dewar J."/>
            <person name="Goldberg J."/>
            <person name="Griggs A."/>
            <person name="Gujja S."/>
            <person name="Hansen M."/>
            <person name="Howarth C."/>
            <person name="Imamovic A."/>
            <person name="Larimer J."/>
            <person name="Murphy C."/>
            <person name="Naylor J."/>
            <person name="Pearson M."/>
            <person name="Priest M."/>
            <person name="Roberts A."/>
            <person name="Saif S."/>
            <person name="Shea T."/>
            <person name="Sykes S."/>
            <person name="Wortman J."/>
            <person name="Nusbaum C."/>
            <person name="Birren B."/>
        </authorList>
    </citation>
    <scope>NUCLEOTIDE SEQUENCE</scope>
    <source>
        <strain evidence="1">IND107</strain>
    </source>
</reference>
<protein>
    <submittedName>
        <fullName evidence="1">Uncharacterized protein</fullName>
    </submittedName>
</protein>
<keyword evidence="2" id="KW-1185">Reference proteome</keyword>
<sequence>MQSTTMQSTQVHPGPVCKKPLRPFISSHYHSAERVDDGIFRVVLITSGSVASIKAPDIVGALVKSPNAMSK</sequence>
<gene>
    <name evidence="1" type="ORF">I308_102681</name>
</gene>
<proteinExistence type="predicted"/>
<comment type="caution">
    <text evidence="1">The sequence shown here is derived from an EMBL/GenBank/DDBJ whole genome shotgun (WGS) entry which is preliminary data.</text>
</comment>
<dbReference type="InterPro" id="IPR036551">
    <property type="entry name" value="Flavin_trans-like"/>
</dbReference>
<organism evidence="1 2">
    <name type="scientific">Cryptococcus tetragattii IND107</name>
    <dbReference type="NCBI Taxonomy" id="1296105"/>
    <lineage>
        <taxon>Eukaryota</taxon>
        <taxon>Fungi</taxon>
        <taxon>Dikarya</taxon>
        <taxon>Basidiomycota</taxon>
        <taxon>Agaricomycotina</taxon>
        <taxon>Tremellomycetes</taxon>
        <taxon>Tremellales</taxon>
        <taxon>Cryptococcaceae</taxon>
        <taxon>Cryptococcus</taxon>
        <taxon>Cryptococcus gattii species complex</taxon>
    </lineage>
</organism>